<accession>A0ABV5VQA8</accession>
<dbReference type="EMBL" id="JBHMAG010000003">
    <property type="protein sequence ID" value="MFB9750463.1"/>
    <property type="molecule type" value="Genomic_DNA"/>
</dbReference>
<dbReference type="RefSeq" id="WP_344907110.1">
    <property type="nucleotide sequence ID" value="NZ_BAAAYO010000005.1"/>
</dbReference>
<proteinExistence type="inferred from homology"/>
<keyword evidence="7" id="KW-0378">Hydrolase</keyword>
<evidence type="ECO:0000256" key="11">
    <source>
        <dbReference type="ARBA" id="ARBA00049893"/>
    </source>
</evidence>
<dbReference type="Pfam" id="PF02578">
    <property type="entry name" value="Cu-oxidase_4"/>
    <property type="match status" value="1"/>
</dbReference>
<evidence type="ECO:0000256" key="6">
    <source>
        <dbReference type="ARBA" id="ARBA00022723"/>
    </source>
</evidence>
<evidence type="ECO:0000256" key="5">
    <source>
        <dbReference type="ARBA" id="ARBA00022679"/>
    </source>
</evidence>
<dbReference type="Gene3D" id="3.60.140.10">
    <property type="entry name" value="CNF1/YfiH-like putative cysteine hydrolases"/>
    <property type="match status" value="1"/>
</dbReference>
<organism evidence="13 14">
    <name type="scientific">Paenibacillus hodogayensis</name>
    <dbReference type="NCBI Taxonomy" id="279208"/>
    <lineage>
        <taxon>Bacteria</taxon>
        <taxon>Bacillati</taxon>
        <taxon>Bacillota</taxon>
        <taxon>Bacilli</taxon>
        <taxon>Bacillales</taxon>
        <taxon>Paenibacillaceae</taxon>
        <taxon>Paenibacillus</taxon>
    </lineage>
</organism>
<comment type="catalytic activity">
    <reaction evidence="9">
        <text>adenosine + H2O + H(+) = inosine + NH4(+)</text>
        <dbReference type="Rhea" id="RHEA:24408"/>
        <dbReference type="ChEBI" id="CHEBI:15377"/>
        <dbReference type="ChEBI" id="CHEBI:15378"/>
        <dbReference type="ChEBI" id="CHEBI:16335"/>
        <dbReference type="ChEBI" id="CHEBI:17596"/>
        <dbReference type="ChEBI" id="CHEBI:28938"/>
        <dbReference type="EC" id="3.5.4.4"/>
    </reaction>
    <physiologicalReaction direction="left-to-right" evidence="9">
        <dbReference type="Rhea" id="RHEA:24409"/>
    </physiologicalReaction>
</comment>
<evidence type="ECO:0000256" key="10">
    <source>
        <dbReference type="ARBA" id="ARBA00048968"/>
    </source>
</evidence>
<sequence>MEPFQLTQRPGEPASLHITRWESGHPGLSAGFTTRLGGVSQAPYDSLNCALHIQDDPSVVADNRKRLAASLNVPFEAWTCGEQVHGCQVAVVARSDRGRGRLTREDAIPDTDALITNERGIWLTSFYADCVPLYFFDPVREAVGLAHAGWKGTVLQIARRTVEEMTRSFGTNPADVLAAVGPSIGPCCYEVDSTVTERIDECLTDIGADASMREAVCRPGRPGKTMLGLQQLNGQIMIKAGILPTHIEICEMCTGCRTDLFYSHRKERGKTGRMASWIGLAL</sequence>
<reference evidence="13 14" key="1">
    <citation type="submission" date="2024-09" db="EMBL/GenBank/DDBJ databases">
        <authorList>
            <person name="Sun Q."/>
            <person name="Mori K."/>
        </authorList>
    </citation>
    <scope>NUCLEOTIDE SEQUENCE [LARGE SCALE GENOMIC DNA]</scope>
    <source>
        <strain evidence="13 14">JCM 12520</strain>
    </source>
</reference>
<evidence type="ECO:0000313" key="13">
    <source>
        <dbReference type="EMBL" id="MFB9750463.1"/>
    </source>
</evidence>
<evidence type="ECO:0000256" key="12">
    <source>
        <dbReference type="RuleBase" id="RU361274"/>
    </source>
</evidence>
<comment type="caution">
    <text evidence="13">The sequence shown here is derived from an EMBL/GenBank/DDBJ whole genome shotgun (WGS) entry which is preliminary data.</text>
</comment>
<evidence type="ECO:0000256" key="2">
    <source>
        <dbReference type="ARBA" id="ARBA00001947"/>
    </source>
</evidence>
<keyword evidence="8" id="KW-0862">Zinc</keyword>
<evidence type="ECO:0000256" key="4">
    <source>
        <dbReference type="ARBA" id="ARBA00007353"/>
    </source>
</evidence>
<comment type="function">
    <text evidence="3">Purine nucleoside enzyme that catalyzes the phosphorolysis of adenosine and inosine nucleosides, yielding D-ribose 1-phosphate and the respective free bases, adenine and hypoxanthine. Also catalyzes the phosphorolysis of S-methyl-5'-thioadenosine into adenine and S-methyl-5-thio-alpha-D-ribose 1-phosphate. Also has adenosine deaminase activity.</text>
</comment>
<evidence type="ECO:0000256" key="1">
    <source>
        <dbReference type="ARBA" id="ARBA00000553"/>
    </source>
</evidence>
<evidence type="ECO:0000256" key="7">
    <source>
        <dbReference type="ARBA" id="ARBA00022801"/>
    </source>
</evidence>
<dbReference type="PANTHER" id="PTHR30616:SF2">
    <property type="entry name" value="PURINE NUCLEOSIDE PHOSPHORYLASE LACC1"/>
    <property type="match status" value="1"/>
</dbReference>
<evidence type="ECO:0000256" key="9">
    <source>
        <dbReference type="ARBA" id="ARBA00047989"/>
    </source>
</evidence>
<dbReference type="NCBIfam" id="TIGR00726">
    <property type="entry name" value="peptidoglycan editing factor PgeF"/>
    <property type="match status" value="1"/>
</dbReference>
<dbReference type="InterPro" id="IPR038371">
    <property type="entry name" value="Cu_polyphenol_OxRdtase_sf"/>
</dbReference>
<comment type="cofactor">
    <cofactor evidence="2">
        <name>Zn(2+)</name>
        <dbReference type="ChEBI" id="CHEBI:29105"/>
    </cofactor>
</comment>
<evidence type="ECO:0000256" key="3">
    <source>
        <dbReference type="ARBA" id="ARBA00003215"/>
    </source>
</evidence>
<dbReference type="Proteomes" id="UP001589619">
    <property type="component" value="Unassembled WGS sequence"/>
</dbReference>
<protein>
    <recommendedName>
        <fullName evidence="12">Purine nucleoside phosphorylase</fullName>
    </recommendedName>
</protein>
<comment type="similarity">
    <text evidence="4 12">Belongs to the purine nucleoside phosphorylase YfiH/LACC1 family.</text>
</comment>
<evidence type="ECO:0000256" key="8">
    <source>
        <dbReference type="ARBA" id="ARBA00022833"/>
    </source>
</evidence>
<dbReference type="PANTHER" id="PTHR30616">
    <property type="entry name" value="UNCHARACTERIZED PROTEIN YFIH"/>
    <property type="match status" value="1"/>
</dbReference>
<evidence type="ECO:0000313" key="14">
    <source>
        <dbReference type="Proteomes" id="UP001589619"/>
    </source>
</evidence>
<keyword evidence="6" id="KW-0479">Metal-binding</keyword>
<name>A0ABV5VQA8_9BACL</name>
<comment type="catalytic activity">
    <reaction evidence="1">
        <text>inosine + phosphate = alpha-D-ribose 1-phosphate + hypoxanthine</text>
        <dbReference type="Rhea" id="RHEA:27646"/>
        <dbReference type="ChEBI" id="CHEBI:17368"/>
        <dbReference type="ChEBI" id="CHEBI:17596"/>
        <dbReference type="ChEBI" id="CHEBI:43474"/>
        <dbReference type="ChEBI" id="CHEBI:57720"/>
        <dbReference type="EC" id="2.4.2.1"/>
    </reaction>
    <physiologicalReaction direction="left-to-right" evidence="1">
        <dbReference type="Rhea" id="RHEA:27647"/>
    </physiologicalReaction>
</comment>
<dbReference type="InterPro" id="IPR003730">
    <property type="entry name" value="Cu_polyphenol_OxRdtase"/>
</dbReference>
<dbReference type="InterPro" id="IPR011324">
    <property type="entry name" value="Cytotoxic_necrot_fac-like_cat"/>
</dbReference>
<comment type="catalytic activity">
    <reaction evidence="10">
        <text>adenosine + phosphate = alpha-D-ribose 1-phosphate + adenine</text>
        <dbReference type="Rhea" id="RHEA:27642"/>
        <dbReference type="ChEBI" id="CHEBI:16335"/>
        <dbReference type="ChEBI" id="CHEBI:16708"/>
        <dbReference type="ChEBI" id="CHEBI:43474"/>
        <dbReference type="ChEBI" id="CHEBI:57720"/>
        <dbReference type="EC" id="2.4.2.1"/>
    </reaction>
    <physiologicalReaction direction="left-to-right" evidence="10">
        <dbReference type="Rhea" id="RHEA:27643"/>
    </physiologicalReaction>
</comment>
<dbReference type="SUPFAM" id="SSF64438">
    <property type="entry name" value="CNF1/YfiH-like putative cysteine hydrolases"/>
    <property type="match status" value="1"/>
</dbReference>
<comment type="catalytic activity">
    <reaction evidence="11">
        <text>S-methyl-5'-thioadenosine + phosphate = 5-(methylsulfanyl)-alpha-D-ribose 1-phosphate + adenine</text>
        <dbReference type="Rhea" id="RHEA:11852"/>
        <dbReference type="ChEBI" id="CHEBI:16708"/>
        <dbReference type="ChEBI" id="CHEBI:17509"/>
        <dbReference type="ChEBI" id="CHEBI:43474"/>
        <dbReference type="ChEBI" id="CHEBI:58533"/>
        <dbReference type="EC" id="2.4.2.28"/>
    </reaction>
    <physiologicalReaction direction="left-to-right" evidence="11">
        <dbReference type="Rhea" id="RHEA:11853"/>
    </physiologicalReaction>
</comment>
<dbReference type="CDD" id="cd16833">
    <property type="entry name" value="YfiH"/>
    <property type="match status" value="1"/>
</dbReference>
<keyword evidence="5" id="KW-0808">Transferase</keyword>
<keyword evidence="14" id="KW-1185">Reference proteome</keyword>
<gene>
    <name evidence="13" type="primary">pgeF</name>
    <name evidence="13" type="ORF">ACFFNY_02670</name>
</gene>